<accession>A0A410H5J6</accession>
<dbReference type="RefSeq" id="WP_128385454.1">
    <property type="nucleotide sequence ID" value="NZ_CP035033.1"/>
</dbReference>
<dbReference type="InterPro" id="IPR029069">
    <property type="entry name" value="HotDog_dom_sf"/>
</dbReference>
<evidence type="ECO:0000313" key="2">
    <source>
        <dbReference type="EMBL" id="QAB16195.1"/>
    </source>
</evidence>
<dbReference type="AlphaFoldDB" id="A0A410H5J6"/>
<dbReference type="Proteomes" id="UP000285478">
    <property type="component" value="Chromosome"/>
</dbReference>
<protein>
    <submittedName>
        <fullName evidence="2">Thioesterase</fullName>
    </submittedName>
</protein>
<gene>
    <name evidence="2" type="ORF">EPV75_11240</name>
</gene>
<dbReference type="EMBL" id="CP035033">
    <property type="protein sequence ID" value="QAB16195.1"/>
    <property type="molecule type" value="Genomic_DNA"/>
</dbReference>
<keyword evidence="3" id="KW-1185">Reference proteome</keyword>
<name>A0A410H5J6_9GAMM</name>
<dbReference type="Pfam" id="PF09500">
    <property type="entry name" value="YiiD_C"/>
    <property type="match status" value="1"/>
</dbReference>
<evidence type="ECO:0000259" key="1">
    <source>
        <dbReference type="Pfam" id="PF09500"/>
    </source>
</evidence>
<dbReference type="NCBIfam" id="TIGR02447">
    <property type="entry name" value="yiiD_Cterm"/>
    <property type="match status" value="1"/>
</dbReference>
<dbReference type="SUPFAM" id="SSF54637">
    <property type="entry name" value="Thioesterase/thiol ester dehydrase-isomerase"/>
    <property type="match status" value="1"/>
</dbReference>
<dbReference type="Gene3D" id="3.10.129.10">
    <property type="entry name" value="Hotdog Thioesterase"/>
    <property type="match status" value="1"/>
</dbReference>
<evidence type="ECO:0000313" key="3">
    <source>
        <dbReference type="Proteomes" id="UP000285478"/>
    </source>
</evidence>
<reference evidence="2 3" key="1">
    <citation type="journal article" date="2018" name="Environ. Microbiol.">
        <title>Genomes of ubiquitous marine and hypersaline Hydrogenovibrio, Thiomicrorhabdus and Thiomicrospira spp. encode a diversity of mechanisms to sustain chemolithoautotrophy in heterogeneous environments.</title>
        <authorList>
            <person name="Scott K.M."/>
            <person name="Williams J."/>
            <person name="Porter C.M.B."/>
            <person name="Russel S."/>
            <person name="Harmer T.L."/>
            <person name="Paul J.H."/>
            <person name="Antonen K.M."/>
            <person name="Bridges M.K."/>
            <person name="Camper G.J."/>
            <person name="Campla C.K."/>
            <person name="Casella L.G."/>
            <person name="Chase E."/>
            <person name="Conrad J.W."/>
            <person name="Cruz M.C."/>
            <person name="Dunlap D.S."/>
            <person name="Duran L."/>
            <person name="Fahsbender E.M."/>
            <person name="Goldsmith D.B."/>
            <person name="Keeley R.F."/>
            <person name="Kondoff M.R."/>
            <person name="Kussy B.I."/>
            <person name="Lane M.K."/>
            <person name="Lawler S."/>
            <person name="Leigh B.A."/>
            <person name="Lewis C."/>
            <person name="Lostal L.M."/>
            <person name="Marking D."/>
            <person name="Mancera P.A."/>
            <person name="McClenthan E.C."/>
            <person name="McIntyre E.A."/>
            <person name="Mine J.A."/>
            <person name="Modi S."/>
            <person name="Moore B.D."/>
            <person name="Morgan W.A."/>
            <person name="Nelson K.M."/>
            <person name="Nguyen K.N."/>
            <person name="Ogburn N."/>
            <person name="Parrino D.G."/>
            <person name="Pedapudi A.D."/>
            <person name="Pelham R.P."/>
            <person name="Preece A.M."/>
            <person name="Rampersad E.A."/>
            <person name="Richardson J.C."/>
            <person name="Rodgers C.M."/>
            <person name="Schaffer B.L."/>
            <person name="Sheridan N.E."/>
            <person name="Solone M.R."/>
            <person name="Staley Z.R."/>
            <person name="Tabuchi M."/>
            <person name="Waide R.J."/>
            <person name="Wanjugi P.W."/>
            <person name="Young S."/>
            <person name="Clum A."/>
            <person name="Daum C."/>
            <person name="Huntemann M."/>
            <person name="Ivanova N."/>
            <person name="Kyrpides N."/>
            <person name="Mikhailova N."/>
            <person name="Palaniappan K."/>
            <person name="Pillay M."/>
            <person name="Reddy T.B.K."/>
            <person name="Shapiro N."/>
            <person name="Stamatis D."/>
            <person name="Varghese N."/>
            <person name="Woyke T."/>
            <person name="Boden R."/>
            <person name="Freyermuth S.K."/>
            <person name="Kerfeld C.A."/>
        </authorList>
    </citation>
    <scope>NUCLEOTIDE SEQUENCE [LARGE SCALE GENOMIC DNA]</scope>
    <source>
        <strain evidence="2 3">JR-2</strain>
    </source>
</reference>
<feature type="domain" description="Thioesterase putative" evidence="1">
    <location>
        <begin position="12"/>
        <end position="154"/>
    </location>
</feature>
<sequence length="155" mass="17574">MTDSTHTPKALKALETLLHQDIPLTRSMGLQVMEATADSLRLRAPLQNNINHKSTAFGGSLYATAVLTGWGLIHLALTEHDLHGHIVIQESHTRFLKPVKADIETRCRFESEPQLATFLKMYRRKGRARIQLTTEIYNEAQELATVFEGQYVVHR</sequence>
<dbReference type="InterPro" id="IPR012660">
    <property type="entry name" value="YiiD_C"/>
</dbReference>
<dbReference type="KEGG" id="htr:EPV75_11240"/>
<organism evidence="2 3">
    <name type="scientific">Hydrogenovibrio thermophilus</name>
    <dbReference type="NCBI Taxonomy" id="265883"/>
    <lineage>
        <taxon>Bacteria</taxon>
        <taxon>Pseudomonadati</taxon>
        <taxon>Pseudomonadota</taxon>
        <taxon>Gammaproteobacteria</taxon>
        <taxon>Thiotrichales</taxon>
        <taxon>Piscirickettsiaceae</taxon>
        <taxon>Hydrogenovibrio</taxon>
    </lineage>
</organism>
<proteinExistence type="predicted"/>